<reference evidence="8 9" key="1">
    <citation type="submission" date="2010-12" db="EMBL/GenBank/DDBJ databases">
        <authorList>
            <person name="Muzny D."/>
            <person name="Qin X."/>
            <person name="Deng J."/>
            <person name="Jiang H."/>
            <person name="Liu Y."/>
            <person name="Qu J."/>
            <person name="Song X.-Z."/>
            <person name="Zhang L."/>
            <person name="Thornton R."/>
            <person name="Coyle M."/>
            <person name="Francisco L."/>
            <person name="Jackson L."/>
            <person name="Javaid M."/>
            <person name="Korchina V."/>
            <person name="Kovar C."/>
            <person name="Mata R."/>
            <person name="Mathew T."/>
            <person name="Ngo R."/>
            <person name="Nguyen L."/>
            <person name="Nguyen N."/>
            <person name="Okwuonu G."/>
            <person name="Ongeri F."/>
            <person name="Pham C."/>
            <person name="Simmons D."/>
            <person name="Wilczek-Boney K."/>
            <person name="Hale W."/>
            <person name="Jakkamsetti A."/>
            <person name="Pham P."/>
            <person name="Ruth R."/>
            <person name="San Lucas F."/>
            <person name="Warren J."/>
            <person name="Zhang J."/>
            <person name="Zhao Z."/>
            <person name="Zhou C."/>
            <person name="Zhu D."/>
            <person name="Lee S."/>
            <person name="Bess C."/>
            <person name="Blankenburg K."/>
            <person name="Forbes L."/>
            <person name="Fu Q."/>
            <person name="Gubbala S."/>
            <person name="Hirani K."/>
            <person name="Jayaseelan J.C."/>
            <person name="Lara F."/>
            <person name="Munidasa M."/>
            <person name="Palculict T."/>
            <person name="Patil S."/>
            <person name="Pu L.-L."/>
            <person name="Saada N."/>
            <person name="Tang L."/>
            <person name="Weissenberger G."/>
            <person name="Zhu Y."/>
            <person name="Hemphill L."/>
            <person name="Shang Y."/>
            <person name="Youmans B."/>
            <person name="Ayvaz T."/>
            <person name="Ross M."/>
            <person name="Santibanez J."/>
            <person name="Aqrawi P."/>
            <person name="Gross S."/>
            <person name="Joshi V."/>
            <person name="Fowler G."/>
            <person name="Nazareth L."/>
            <person name="Reid J."/>
            <person name="Worley K."/>
            <person name="Petrosino J."/>
            <person name="Highlander S."/>
            <person name="Gibbs R."/>
        </authorList>
    </citation>
    <scope>NUCLEOTIDE SEQUENCE [LARGE SCALE GENOMIC DNA]</scope>
    <source>
        <strain evidence="8 9">ATCC 23263</strain>
    </source>
</reference>
<evidence type="ECO:0000256" key="4">
    <source>
        <dbReference type="ARBA" id="ARBA00022989"/>
    </source>
</evidence>
<organism evidence="8 9">
    <name type="scientific">Pseudoramibacter alactolyticus ATCC 23263</name>
    <dbReference type="NCBI Taxonomy" id="887929"/>
    <lineage>
        <taxon>Bacteria</taxon>
        <taxon>Bacillati</taxon>
        <taxon>Bacillota</taxon>
        <taxon>Clostridia</taxon>
        <taxon>Eubacteriales</taxon>
        <taxon>Eubacteriaceae</taxon>
        <taxon>Pseudoramibacter</taxon>
    </lineage>
</organism>
<name>E6MIV7_9FIRM</name>
<comment type="caution">
    <text evidence="8">The sequence shown here is derived from an EMBL/GenBank/DDBJ whole genome shotgun (WGS) entry which is preliminary data.</text>
</comment>
<feature type="domain" description="ABC3 transporter permease C-terminal" evidence="7">
    <location>
        <begin position="647"/>
        <end position="763"/>
    </location>
</feature>
<accession>E6MIV7</accession>
<keyword evidence="4 6" id="KW-1133">Transmembrane helix</keyword>
<feature type="domain" description="ABC3 transporter permease C-terminal" evidence="7">
    <location>
        <begin position="265"/>
        <end position="382"/>
    </location>
</feature>
<dbReference type="Proteomes" id="UP000004754">
    <property type="component" value="Unassembled WGS sequence"/>
</dbReference>
<feature type="transmembrane region" description="Helical" evidence="6">
    <location>
        <begin position="644"/>
        <end position="669"/>
    </location>
</feature>
<feature type="transmembrane region" description="Helical" evidence="6">
    <location>
        <begin position="697"/>
        <end position="715"/>
    </location>
</feature>
<feature type="transmembrane region" description="Helical" evidence="6">
    <location>
        <begin position="355"/>
        <end position="375"/>
    </location>
</feature>
<comment type="subcellular location">
    <subcellularLocation>
        <location evidence="1">Cell membrane</location>
        <topology evidence="1">Multi-pass membrane protein</topology>
    </subcellularLocation>
</comment>
<keyword evidence="3 6" id="KW-0812">Transmembrane</keyword>
<evidence type="ECO:0000313" key="9">
    <source>
        <dbReference type="Proteomes" id="UP000004754"/>
    </source>
</evidence>
<dbReference type="eggNOG" id="COG0577">
    <property type="taxonomic scope" value="Bacteria"/>
</dbReference>
<keyword evidence="2" id="KW-1003">Cell membrane</keyword>
<sequence>MVTKMLFKKMCRDVWRLRAQFLSILMMCFVGMLIYAGIEGVWHGMQVEADAYFKETRLADIWVTGQFLDSEDVREIEKIKKIDSAQLSVVQNAYLDYQKNRTIQLVANNKNQLSKPKVISGKSYDADGPGIWLDKDYAAQRHVYAGDTITLYSDGRSVEEKVSGLIYHPKYINYTGTRSPLVPDHAKDTYGLVSPDTLNRLTGRKLCFNQIQIKTTAAGKAQTQLKSDIRSALGDKYTNSMNREEVTAVSAYLNKIQQIKKMSVLFSIIFFLLALLTIYTTMKRIVWQQRPQIGVLKALGFTNFQIKAHYALYGLTVSSLGAALGRLAAPYTVTPVLLNLQKEFYSMPRWRESNTYYSIAIIFLIVGICTLAAWLSSRSIVREMPAESLRNEMKSGSRQVVIEKIPGLWKALSFDWRWALRDMAKNKTRTLIGIIGVLGSMVLLMASFGLQDTITITNRKIYGAQYSYHEKIKVAPTMTPEQKAAAERLLRGEDQWASENGCEIQSGRAIRSENVFVFDTGFYLTLRGRGGRPVKLPDHGALLSRRAATELGVQKNDTINVLAHYQQIIRVRVAGIVDVPSPQGVYLSKKAWEATGSAFVPNELLIGKNKNVRAIEKIPSMGQAVKLNDQLADAEKVLKSVQGVVILLLAAAVVLSVVILYNLGLLNFAERYREYATLRVLGATHSEIRQLILKNNGMNIVIGWVLGVVAGYQFLGVYVKAISTSTTVYSPYLSAASFMMASTISMGCAFLVNLLVAGKAARLDMVESLKSVE</sequence>
<evidence type="ECO:0000259" key="7">
    <source>
        <dbReference type="Pfam" id="PF02687"/>
    </source>
</evidence>
<feature type="transmembrane region" description="Helical" evidence="6">
    <location>
        <begin position="310"/>
        <end position="329"/>
    </location>
</feature>
<keyword evidence="5 6" id="KW-0472">Membrane</keyword>
<feature type="transmembrane region" description="Helical" evidence="6">
    <location>
        <begin position="735"/>
        <end position="756"/>
    </location>
</feature>
<evidence type="ECO:0000256" key="5">
    <source>
        <dbReference type="ARBA" id="ARBA00023136"/>
    </source>
</evidence>
<keyword evidence="9" id="KW-1185">Reference proteome</keyword>
<dbReference type="Pfam" id="PF02687">
    <property type="entry name" value="FtsX"/>
    <property type="match status" value="2"/>
</dbReference>
<evidence type="ECO:0000313" key="8">
    <source>
        <dbReference type="EMBL" id="EFV00982.1"/>
    </source>
</evidence>
<evidence type="ECO:0000256" key="1">
    <source>
        <dbReference type="ARBA" id="ARBA00004651"/>
    </source>
</evidence>
<dbReference type="InterPro" id="IPR038766">
    <property type="entry name" value="Membrane_comp_ABC_pdt"/>
</dbReference>
<feature type="transmembrane region" description="Helical" evidence="6">
    <location>
        <begin position="431"/>
        <end position="450"/>
    </location>
</feature>
<dbReference type="HOGENOM" id="CLU_005531_2_1_9"/>
<protein>
    <submittedName>
        <fullName evidence="8">Efflux ABC transporter, permease protein</fullName>
    </submittedName>
</protein>
<dbReference type="STRING" id="887929.HMP0721_1942"/>
<feature type="transmembrane region" description="Helical" evidence="6">
    <location>
        <begin position="262"/>
        <end position="282"/>
    </location>
</feature>
<evidence type="ECO:0000256" key="6">
    <source>
        <dbReference type="SAM" id="Phobius"/>
    </source>
</evidence>
<feature type="transmembrane region" description="Helical" evidence="6">
    <location>
        <begin position="21"/>
        <end position="38"/>
    </location>
</feature>
<gene>
    <name evidence="8" type="ORF">HMP0721_1942</name>
</gene>
<proteinExistence type="predicted"/>
<dbReference type="EMBL" id="AEQN01000024">
    <property type="protein sequence ID" value="EFV00982.1"/>
    <property type="molecule type" value="Genomic_DNA"/>
</dbReference>
<evidence type="ECO:0000256" key="3">
    <source>
        <dbReference type="ARBA" id="ARBA00022692"/>
    </source>
</evidence>
<dbReference type="InterPro" id="IPR003838">
    <property type="entry name" value="ABC3_permease_C"/>
</dbReference>
<dbReference type="PANTHER" id="PTHR30287">
    <property type="entry name" value="MEMBRANE COMPONENT OF PREDICTED ABC SUPERFAMILY METABOLITE UPTAKE TRANSPORTER"/>
    <property type="match status" value="1"/>
</dbReference>
<evidence type="ECO:0000256" key="2">
    <source>
        <dbReference type="ARBA" id="ARBA00022475"/>
    </source>
</evidence>
<dbReference type="GO" id="GO:0005886">
    <property type="term" value="C:plasma membrane"/>
    <property type="evidence" value="ECO:0007669"/>
    <property type="project" value="UniProtKB-SubCell"/>
</dbReference>
<dbReference type="AlphaFoldDB" id="E6MIV7"/>
<dbReference type="PANTHER" id="PTHR30287:SF1">
    <property type="entry name" value="INNER MEMBRANE PROTEIN"/>
    <property type="match status" value="1"/>
</dbReference>